<sequence>MEGERKRAIKLYCPSLSKAIPFVTCEEQRLDIGSISRAFGLDPATLKLNGHFIARGVDLIASSVTWKSLISFFSSRGLSTGDTDSSALIVDGQLLRVGTKRAHEQANEENGICYAIERPSWNINMRPQLEDGNFLKSKKLKESSSGYIDTEEEVTRGEGFGLKRNQCLEDVNPLKRIKMAGTNSDSESGESSLSGLISNTQFRCSSTSHGKKRIREDDMVSPAPCKKTR</sequence>
<reference evidence="1 2" key="1">
    <citation type="journal article" date="2021" name="Hortic Res">
        <title>High-quality reference genome and annotation aids understanding of berry development for evergreen blueberry (Vaccinium darrowii).</title>
        <authorList>
            <person name="Yu J."/>
            <person name="Hulse-Kemp A.M."/>
            <person name="Babiker E."/>
            <person name="Staton M."/>
        </authorList>
    </citation>
    <scope>NUCLEOTIDE SEQUENCE [LARGE SCALE GENOMIC DNA]</scope>
    <source>
        <strain evidence="2">cv. NJ 8807/NJ 8810</strain>
        <tissue evidence="1">Young leaf</tissue>
    </source>
</reference>
<name>A0ACB7ZAS7_9ERIC</name>
<organism evidence="1 2">
    <name type="scientific">Vaccinium darrowii</name>
    <dbReference type="NCBI Taxonomy" id="229202"/>
    <lineage>
        <taxon>Eukaryota</taxon>
        <taxon>Viridiplantae</taxon>
        <taxon>Streptophyta</taxon>
        <taxon>Embryophyta</taxon>
        <taxon>Tracheophyta</taxon>
        <taxon>Spermatophyta</taxon>
        <taxon>Magnoliopsida</taxon>
        <taxon>eudicotyledons</taxon>
        <taxon>Gunneridae</taxon>
        <taxon>Pentapetalae</taxon>
        <taxon>asterids</taxon>
        <taxon>Ericales</taxon>
        <taxon>Ericaceae</taxon>
        <taxon>Vaccinioideae</taxon>
        <taxon>Vaccinieae</taxon>
        <taxon>Vaccinium</taxon>
    </lineage>
</organism>
<gene>
    <name evidence="1" type="ORF">Vadar_008391</name>
</gene>
<evidence type="ECO:0000313" key="1">
    <source>
        <dbReference type="EMBL" id="KAH7862702.1"/>
    </source>
</evidence>
<dbReference type="EMBL" id="CM037162">
    <property type="protein sequence ID" value="KAH7862702.1"/>
    <property type="molecule type" value="Genomic_DNA"/>
</dbReference>
<comment type="caution">
    <text evidence="1">The sequence shown here is derived from an EMBL/GenBank/DDBJ whole genome shotgun (WGS) entry which is preliminary data.</text>
</comment>
<accession>A0ACB7ZAS7</accession>
<proteinExistence type="predicted"/>
<dbReference type="Proteomes" id="UP000828048">
    <property type="component" value="Chromosome 12"/>
</dbReference>
<evidence type="ECO:0000313" key="2">
    <source>
        <dbReference type="Proteomes" id="UP000828048"/>
    </source>
</evidence>
<protein>
    <submittedName>
        <fullName evidence="1">Uncharacterized protein</fullName>
    </submittedName>
</protein>
<keyword evidence="2" id="KW-1185">Reference proteome</keyword>